<dbReference type="SMART" id="SM00493">
    <property type="entry name" value="TOPRIM"/>
    <property type="match status" value="1"/>
</dbReference>
<comment type="cofactor">
    <cofactor evidence="13">
        <name>Zn(2+)</name>
        <dbReference type="ChEBI" id="CHEBI:29105"/>
    </cofactor>
    <text evidence="13">Binds 1 zinc ion per monomer.</text>
</comment>
<gene>
    <name evidence="12" type="primary">dnaG</name>
    <name evidence="15" type="ORF">Ga0061079_101160</name>
</gene>
<evidence type="ECO:0000313" key="16">
    <source>
        <dbReference type="Proteomes" id="UP000182761"/>
    </source>
</evidence>
<dbReference type="EC" id="2.7.7.101" evidence="12"/>
<dbReference type="CDD" id="cd03364">
    <property type="entry name" value="TOPRIM_DnaG_primases"/>
    <property type="match status" value="1"/>
</dbReference>
<dbReference type="NCBIfam" id="TIGR01391">
    <property type="entry name" value="dnaG"/>
    <property type="match status" value="1"/>
</dbReference>
<dbReference type="Pfam" id="PF08275">
    <property type="entry name" value="DNAG_N"/>
    <property type="match status" value="1"/>
</dbReference>
<dbReference type="Pfam" id="PF01807">
    <property type="entry name" value="Zn_ribbon_DnaG"/>
    <property type="match status" value="1"/>
</dbReference>
<dbReference type="RefSeq" id="WP_055424574.1">
    <property type="nucleotide sequence ID" value="NZ_FCOR01000001.1"/>
</dbReference>
<keyword evidence="4 12" id="KW-0548">Nucleotidyltransferase</keyword>
<reference evidence="15 16" key="1">
    <citation type="submission" date="2016-01" db="EMBL/GenBank/DDBJ databases">
        <authorList>
            <person name="McClelland M."/>
            <person name="Jain A."/>
            <person name="Saraogi P."/>
            <person name="Mendelson R."/>
            <person name="Westerman R."/>
            <person name="SanMiguel P."/>
            <person name="Csonka L."/>
        </authorList>
    </citation>
    <scope>NUCLEOTIDE SEQUENCE [LARGE SCALE GENOMIC DNA]</scope>
    <source>
        <strain evidence="15 16">R-53146</strain>
    </source>
</reference>
<dbReference type="GO" id="GO:0006269">
    <property type="term" value="P:DNA replication, synthesis of primer"/>
    <property type="evidence" value="ECO:0007669"/>
    <property type="project" value="UniProtKB-UniRule"/>
</dbReference>
<dbReference type="PIRSF" id="PIRSF002811">
    <property type="entry name" value="DnaG"/>
    <property type="match status" value="1"/>
</dbReference>
<evidence type="ECO:0000256" key="11">
    <source>
        <dbReference type="ARBA" id="ARBA00023163"/>
    </source>
</evidence>
<dbReference type="GO" id="GO:0005737">
    <property type="term" value="C:cytoplasm"/>
    <property type="evidence" value="ECO:0007669"/>
    <property type="project" value="TreeGrafter"/>
</dbReference>
<comment type="catalytic activity">
    <reaction evidence="12">
        <text>ssDNA + n NTP = ssDNA/pppN(pN)n-1 hybrid + (n-1) diphosphate.</text>
        <dbReference type="EC" id="2.7.7.101"/>
    </reaction>
</comment>
<dbReference type="Gene3D" id="3.90.580.10">
    <property type="entry name" value="Zinc finger, CHC2-type domain"/>
    <property type="match status" value="1"/>
</dbReference>
<evidence type="ECO:0000256" key="9">
    <source>
        <dbReference type="ARBA" id="ARBA00022842"/>
    </source>
</evidence>
<dbReference type="GO" id="GO:0000428">
    <property type="term" value="C:DNA-directed RNA polymerase complex"/>
    <property type="evidence" value="ECO:0007669"/>
    <property type="project" value="UniProtKB-KW"/>
</dbReference>
<dbReference type="GO" id="GO:1990077">
    <property type="term" value="C:primosome complex"/>
    <property type="evidence" value="ECO:0007669"/>
    <property type="project" value="UniProtKB-KW"/>
</dbReference>
<dbReference type="InterPro" id="IPR034151">
    <property type="entry name" value="TOPRIM_DnaG_bac"/>
</dbReference>
<comment type="caution">
    <text evidence="12">Lacks conserved residue(s) required for the propagation of feature annotation.</text>
</comment>
<dbReference type="SUPFAM" id="SSF56731">
    <property type="entry name" value="DNA primase core"/>
    <property type="match status" value="1"/>
</dbReference>
<dbReference type="Gene3D" id="3.40.1360.10">
    <property type="match status" value="1"/>
</dbReference>
<evidence type="ECO:0000256" key="3">
    <source>
        <dbReference type="ARBA" id="ARBA00022679"/>
    </source>
</evidence>
<evidence type="ECO:0000256" key="6">
    <source>
        <dbReference type="ARBA" id="ARBA00022723"/>
    </source>
</evidence>
<dbReference type="PANTHER" id="PTHR30313:SF2">
    <property type="entry name" value="DNA PRIMASE"/>
    <property type="match status" value="1"/>
</dbReference>
<dbReference type="PANTHER" id="PTHR30313">
    <property type="entry name" value="DNA PRIMASE"/>
    <property type="match status" value="1"/>
</dbReference>
<dbReference type="PROSITE" id="PS50880">
    <property type="entry name" value="TOPRIM"/>
    <property type="match status" value="1"/>
</dbReference>
<sequence length="644" mass="74655">MISKETIDKIFSTARVEEVISDFINLKKSGSNYKGLSPFVDEKTPSFMVSPSKQIWKDFSSGKGGNVVTFLMEQEHYTYPEALRYLAKKYNIEIEEDNKELSEIQKETQLNKESLYQLSEVANEYYQNQLWNTEEGANIGISYFRERSIRDDIIKQFQLGYSPKDWAAFTDFAFNKGYKKEILEQSGLAIFKESSDQGFDRFRERVIFPIHSFSGRVLGFGGRVLQNNVKTAKYINSPESEIYHKSQILYGLFQAKSFIIKEDNCFLVEGYMDVISLYQNGIKNVVASSGTSLTVEQIRLIKRLTNNITVLYDGDQAGIKASFRSIDMILNQEMNVKVLRFPEGEDPDSFAGKHTADEIKIFFKENSKDFIQFKTDVLLKETKGDPIKKASLIRDIVGSIALIKNLIQKEIYIKECSRILDISEQVLFSELAQLTQQNVQSGDRNKKQQAVLQPVNKSQQEEIDFICKIEEDILELMLSYGDHEIVINYVEEEEPYTTTVIEEIVHRFNEDDLQFTVEFYNKIYLEIIEGIENNQLRTGEYFVKSQEIDITEFAVGKLLKKYSISNNWELKEIYVPTLEQNLSKNTKDVILKYKAIRITEMNKNLAKELSSGNISEKRRLEIFKQIIMLDKLLKQIHKLENRII</sequence>
<dbReference type="InterPro" id="IPR002694">
    <property type="entry name" value="Znf_CHC2"/>
</dbReference>
<comment type="subunit">
    <text evidence="12">Monomer. Interacts with DnaB.</text>
</comment>
<dbReference type="InterPro" id="IPR006295">
    <property type="entry name" value="DNA_primase_DnaG"/>
</dbReference>
<keyword evidence="16" id="KW-1185">Reference proteome</keyword>
<dbReference type="HAMAP" id="MF_00974">
    <property type="entry name" value="DNA_primase_DnaG"/>
    <property type="match status" value="1"/>
</dbReference>
<dbReference type="InterPro" id="IPR019475">
    <property type="entry name" value="DNA_primase_DnaB-bd"/>
</dbReference>
<dbReference type="STRING" id="1586267.GCA_001418685_00161"/>
<dbReference type="GO" id="GO:0003677">
    <property type="term" value="F:DNA binding"/>
    <property type="evidence" value="ECO:0007669"/>
    <property type="project" value="UniProtKB-KW"/>
</dbReference>
<dbReference type="GO" id="GO:0008270">
    <property type="term" value="F:zinc ion binding"/>
    <property type="evidence" value="ECO:0007669"/>
    <property type="project" value="UniProtKB-KW"/>
</dbReference>
<dbReference type="InterPro" id="IPR050219">
    <property type="entry name" value="DnaG_primase"/>
</dbReference>
<dbReference type="AlphaFoldDB" id="A0A0X3AMJ2"/>
<dbReference type="Pfam" id="PF13155">
    <property type="entry name" value="Toprim_2"/>
    <property type="match status" value="1"/>
</dbReference>
<evidence type="ECO:0000259" key="14">
    <source>
        <dbReference type="PROSITE" id="PS50880"/>
    </source>
</evidence>
<keyword evidence="11 12" id="KW-0804">Transcription</keyword>
<evidence type="ECO:0000256" key="12">
    <source>
        <dbReference type="HAMAP-Rule" id="MF_00974"/>
    </source>
</evidence>
<name>A0A0X3AMJ2_9FLAO</name>
<organism evidence="15 16">
    <name type="scientific">Apibacter mensalis</name>
    <dbReference type="NCBI Taxonomy" id="1586267"/>
    <lineage>
        <taxon>Bacteria</taxon>
        <taxon>Pseudomonadati</taxon>
        <taxon>Bacteroidota</taxon>
        <taxon>Flavobacteriia</taxon>
        <taxon>Flavobacteriales</taxon>
        <taxon>Weeksellaceae</taxon>
        <taxon>Apibacter</taxon>
    </lineage>
</organism>
<evidence type="ECO:0000256" key="8">
    <source>
        <dbReference type="ARBA" id="ARBA00022833"/>
    </source>
</evidence>
<keyword evidence="1 12" id="KW-0240">DNA-directed RNA polymerase</keyword>
<dbReference type="Gene3D" id="3.90.980.10">
    <property type="entry name" value="DNA primase, catalytic core, N-terminal domain"/>
    <property type="match status" value="1"/>
</dbReference>
<dbReference type="InterPro" id="IPR037068">
    <property type="entry name" value="DNA_primase_core_N_sf"/>
</dbReference>
<dbReference type="InterPro" id="IPR036977">
    <property type="entry name" value="DNA_primase_Znf_CHC2"/>
</dbReference>
<dbReference type="InterPro" id="IPR030846">
    <property type="entry name" value="DnaG_bac"/>
</dbReference>
<dbReference type="SMART" id="SM00400">
    <property type="entry name" value="ZnF_CHCC"/>
    <property type="match status" value="1"/>
</dbReference>
<dbReference type="Pfam" id="PF10410">
    <property type="entry name" value="DnaB_bind"/>
    <property type="match status" value="1"/>
</dbReference>
<keyword evidence="7" id="KW-0863">Zinc-finger</keyword>
<comment type="function">
    <text evidence="12 13">RNA polymerase that catalyzes the synthesis of short RNA molecules used as primers for DNA polymerase during DNA replication.</text>
</comment>
<dbReference type="EMBL" id="FCOR01000001">
    <property type="protein sequence ID" value="CVK15347.1"/>
    <property type="molecule type" value="Genomic_DNA"/>
</dbReference>
<dbReference type="InterPro" id="IPR006171">
    <property type="entry name" value="TOPRIM_dom"/>
</dbReference>
<proteinExistence type="inferred from homology"/>
<keyword evidence="2 12" id="KW-0639">Primosome</keyword>
<evidence type="ECO:0000256" key="2">
    <source>
        <dbReference type="ARBA" id="ARBA00022515"/>
    </source>
</evidence>
<dbReference type="Proteomes" id="UP000182761">
    <property type="component" value="Unassembled WGS sequence"/>
</dbReference>
<keyword evidence="6 13" id="KW-0479">Metal-binding</keyword>
<comment type="similarity">
    <text evidence="12 13">Belongs to the DnaG primase family.</text>
</comment>
<dbReference type="SUPFAM" id="SSF57783">
    <property type="entry name" value="Zinc beta-ribbon"/>
    <property type="match status" value="1"/>
</dbReference>
<keyword evidence="5 12" id="KW-0235">DNA replication</keyword>
<accession>A0A0X3AMJ2</accession>
<dbReference type="FunFam" id="3.90.580.10:FF:000001">
    <property type="entry name" value="DNA primase"/>
    <property type="match status" value="1"/>
</dbReference>
<keyword evidence="8 13" id="KW-0862">Zinc</keyword>
<dbReference type="OrthoDB" id="9803773at2"/>
<keyword evidence="10 12" id="KW-0238">DNA-binding</keyword>
<evidence type="ECO:0000256" key="5">
    <source>
        <dbReference type="ARBA" id="ARBA00022705"/>
    </source>
</evidence>
<evidence type="ECO:0000256" key="7">
    <source>
        <dbReference type="ARBA" id="ARBA00022771"/>
    </source>
</evidence>
<evidence type="ECO:0000256" key="10">
    <source>
        <dbReference type="ARBA" id="ARBA00023125"/>
    </source>
</evidence>
<protein>
    <recommendedName>
        <fullName evidence="12 13">DNA primase</fullName>
        <ecNumber evidence="12">2.7.7.101</ecNumber>
    </recommendedName>
</protein>
<dbReference type="InterPro" id="IPR013264">
    <property type="entry name" value="DNAG_N"/>
</dbReference>
<evidence type="ECO:0000256" key="1">
    <source>
        <dbReference type="ARBA" id="ARBA00022478"/>
    </source>
</evidence>
<feature type="domain" description="Toprim" evidence="14">
    <location>
        <begin position="263"/>
        <end position="346"/>
    </location>
</feature>
<keyword evidence="3 12" id="KW-0808">Transferase</keyword>
<evidence type="ECO:0000256" key="4">
    <source>
        <dbReference type="ARBA" id="ARBA00022695"/>
    </source>
</evidence>
<evidence type="ECO:0000313" key="15">
    <source>
        <dbReference type="EMBL" id="CVK15347.1"/>
    </source>
</evidence>
<keyword evidence="9" id="KW-0460">Magnesium</keyword>
<evidence type="ECO:0000256" key="13">
    <source>
        <dbReference type="PIRNR" id="PIRNR002811"/>
    </source>
</evidence>
<dbReference type="GO" id="GO:0003899">
    <property type="term" value="F:DNA-directed RNA polymerase activity"/>
    <property type="evidence" value="ECO:0007669"/>
    <property type="project" value="UniProtKB-UniRule"/>
</dbReference>